<dbReference type="EMBL" id="CAMGYJ010000008">
    <property type="protein sequence ID" value="CAI0463141.1"/>
    <property type="molecule type" value="Genomic_DNA"/>
</dbReference>
<evidence type="ECO:0000313" key="2">
    <source>
        <dbReference type="Proteomes" id="UP001154282"/>
    </source>
</evidence>
<keyword evidence="2" id="KW-1185">Reference proteome</keyword>
<dbReference type="AlphaFoldDB" id="A0AAV0NX62"/>
<protein>
    <submittedName>
        <fullName evidence="1">Uncharacterized protein</fullName>
    </submittedName>
</protein>
<comment type="caution">
    <text evidence="1">The sequence shown here is derived from an EMBL/GenBank/DDBJ whole genome shotgun (WGS) entry which is preliminary data.</text>
</comment>
<proteinExistence type="predicted"/>
<name>A0AAV0NX62_9ROSI</name>
<organism evidence="1 2">
    <name type="scientific">Linum tenue</name>
    <dbReference type="NCBI Taxonomy" id="586396"/>
    <lineage>
        <taxon>Eukaryota</taxon>
        <taxon>Viridiplantae</taxon>
        <taxon>Streptophyta</taxon>
        <taxon>Embryophyta</taxon>
        <taxon>Tracheophyta</taxon>
        <taxon>Spermatophyta</taxon>
        <taxon>Magnoliopsida</taxon>
        <taxon>eudicotyledons</taxon>
        <taxon>Gunneridae</taxon>
        <taxon>Pentapetalae</taxon>
        <taxon>rosids</taxon>
        <taxon>fabids</taxon>
        <taxon>Malpighiales</taxon>
        <taxon>Linaceae</taxon>
        <taxon>Linum</taxon>
    </lineage>
</organism>
<accession>A0AAV0NX62</accession>
<sequence length="74" mass="8314">MVWILARPGKHNGAVWLKKKQCRGMENDIVCQHRLVKGDAAVLVKRHRCMDKVVGFGSMSFRQVSANRSGFDGT</sequence>
<dbReference type="Proteomes" id="UP001154282">
    <property type="component" value="Unassembled WGS sequence"/>
</dbReference>
<evidence type="ECO:0000313" key="1">
    <source>
        <dbReference type="EMBL" id="CAI0463141.1"/>
    </source>
</evidence>
<gene>
    <name evidence="1" type="ORF">LITE_LOCUS35646</name>
</gene>
<reference evidence="1" key="1">
    <citation type="submission" date="2022-08" db="EMBL/GenBank/DDBJ databases">
        <authorList>
            <person name="Gutierrez-Valencia J."/>
        </authorList>
    </citation>
    <scope>NUCLEOTIDE SEQUENCE</scope>
</reference>